<dbReference type="GO" id="GO:0003700">
    <property type="term" value="F:DNA-binding transcription factor activity"/>
    <property type="evidence" value="ECO:0007669"/>
    <property type="project" value="InterPro"/>
</dbReference>
<feature type="domain" description="HTH marR-type" evidence="1">
    <location>
        <begin position="24"/>
        <end position="159"/>
    </location>
</feature>
<dbReference type="InterPro" id="IPR039422">
    <property type="entry name" value="MarR/SlyA-like"/>
</dbReference>
<evidence type="ECO:0000313" key="2">
    <source>
        <dbReference type="EMBL" id="TDC17040.1"/>
    </source>
</evidence>
<dbReference type="Gene3D" id="1.10.10.10">
    <property type="entry name" value="Winged helix-like DNA-binding domain superfamily/Winged helix DNA-binding domain"/>
    <property type="match status" value="1"/>
</dbReference>
<protein>
    <submittedName>
        <fullName evidence="2">MarR family transcriptional regulator</fullName>
    </submittedName>
</protein>
<dbReference type="EMBL" id="SMKA01000288">
    <property type="protein sequence ID" value="TDC17040.1"/>
    <property type="molecule type" value="Genomic_DNA"/>
</dbReference>
<accession>A0A4R4P819</accession>
<dbReference type="PANTHER" id="PTHR33164">
    <property type="entry name" value="TRANSCRIPTIONAL REGULATOR, MARR FAMILY"/>
    <property type="match status" value="1"/>
</dbReference>
<dbReference type="SUPFAM" id="SSF46785">
    <property type="entry name" value="Winged helix' DNA-binding domain"/>
    <property type="match status" value="1"/>
</dbReference>
<gene>
    <name evidence="2" type="ORF">E1261_37875</name>
</gene>
<dbReference type="AlphaFoldDB" id="A0A4R4P819"/>
<dbReference type="GO" id="GO:0006950">
    <property type="term" value="P:response to stress"/>
    <property type="evidence" value="ECO:0007669"/>
    <property type="project" value="TreeGrafter"/>
</dbReference>
<sequence length="163" mass="17533">MTTDRVDGIIAAWQDELPAALHPTSELSKRVMVLADALEQATRPVLRELGLTAAEFDVIVALRRSGAPYRQKPSDLSRNLFLSSGGTSNVINQLVRRGYVDREPDPVDGRGTQIRLTADGIKAAEEAVIATSSAHHQVWTGHPDATVQQAIGVLRTLSGLDGT</sequence>
<dbReference type="InterPro" id="IPR036390">
    <property type="entry name" value="WH_DNA-bd_sf"/>
</dbReference>
<keyword evidence="3" id="KW-1185">Reference proteome</keyword>
<evidence type="ECO:0000313" key="3">
    <source>
        <dbReference type="Proteomes" id="UP000295075"/>
    </source>
</evidence>
<dbReference type="SMART" id="SM00347">
    <property type="entry name" value="HTH_MARR"/>
    <property type="match status" value="1"/>
</dbReference>
<dbReference type="InterPro" id="IPR000835">
    <property type="entry name" value="HTH_MarR-typ"/>
</dbReference>
<dbReference type="PROSITE" id="PS50995">
    <property type="entry name" value="HTH_MARR_2"/>
    <property type="match status" value="1"/>
</dbReference>
<dbReference type="Pfam" id="PF12802">
    <property type="entry name" value="MarR_2"/>
    <property type="match status" value="1"/>
</dbReference>
<dbReference type="PANTHER" id="PTHR33164:SF104">
    <property type="entry name" value="TRANSCRIPTIONAL REGULATORY PROTEIN"/>
    <property type="match status" value="1"/>
</dbReference>
<proteinExistence type="predicted"/>
<name>A0A4R4P819_9ACTN</name>
<reference evidence="2 3" key="1">
    <citation type="submission" date="2019-03" db="EMBL/GenBank/DDBJ databases">
        <title>Draft genome sequences of novel Actinobacteria.</title>
        <authorList>
            <person name="Sahin N."/>
            <person name="Ay H."/>
            <person name="Saygin H."/>
        </authorList>
    </citation>
    <scope>NUCLEOTIDE SEQUENCE [LARGE SCALE GENOMIC DNA]</scope>
    <source>
        <strain evidence="2 3">JCM 30547</strain>
    </source>
</reference>
<dbReference type="InterPro" id="IPR036388">
    <property type="entry name" value="WH-like_DNA-bd_sf"/>
</dbReference>
<dbReference type="RefSeq" id="WP_132414569.1">
    <property type="nucleotide sequence ID" value="NZ_SMKA01000288.1"/>
</dbReference>
<comment type="caution">
    <text evidence="2">The sequence shown here is derived from an EMBL/GenBank/DDBJ whole genome shotgun (WGS) entry which is preliminary data.</text>
</comment>
<dbReference type="OrthoDB" id="3237509at2"/>
<organism evidence="2 3">
    <name type="scientific">Kribbella albertanoniae</name>
    <dbReference type="NCBI Taxonomy" id="1266829"/>
    <lineage>
        <taxon>Bacteria</taxon>
        <taxon>Bacillati</taxon>
        <taxon>Actinomycetota</taxon>
        <taxon>Actinomycetes</taxon>
        <taxon>Propionibacteriales</taxon>
        <taxon>Kribbellaceae</taxon>
        <taxon>Kribbella</taxon>
    </lineage>
</organism>
<evidence type="ECO:0000259" key="1">
    <source>
        <dbReference type="PROSITE" id="PS50995"/>
    </source>
</evidence>
<dbReference type="Proteomes" id="UP000295075">
    <property type="component" value="Unassembled WGS sequence"/>
</dbReference>